<keyword evidence="1" id="KW-1133">Transmembrane helix</keyword>
<feature type="transmembrane region" description="Helical" evidence="1">
    <location>
        <begin position="21"/>
        <end position="49"/>
    </location>
</feature>
<dbReference type="Proteomes" id="UP000326924">
    <property type="component" value="Unassembled WGS sequence"/>
</dbReference>
<organism evidence="2 3">
    <name type="scientific">Sphaerosporella brunnea</name>
    <dbReference type="NCBI Taxonomy" id="1250544"/>
    <lineage>
        <taxon>Eukaryota</taxon>
        <taxon>Fungi</taxon>
        <taxon>Dikarya</taxon>
        <taxon>Ascomycota</taxon>
        <taxon>Pezizomycotina</taxon>
        <taxon>Pezizomycetes</taxon>
        <taxon>Pezizales</taxon>
        <taxon>Pyronemataceae</taxon>
        <taxon>Sphaerosporella</taxon>
    </lineage>
</organism>
<evidence type="ECO:0000313" key="2">
    <source>
        <dbReference type="EMBL" id="KAA8903335.1"/>
    </source>
</evidence>
<name>A0A5J5EUF6_9PEZI</name>
<evidence type="ECO:0000313" key="3">
    <source>
        <dbReference type="Proteomes" id="UP000326924"/>
    </source>
</evidence>
<dbReference type="EMBL" id="VXIS01000119">
    <property type="protein sequence ID" value="KAA8903335.1"/>
    <property type="molecule type" value="Genomic_DNA"/>
</dbReference>
<evidence type="ECO:0000256" key="1">
    <source>
        <dbReference type="SAM" id="Phobius"/>
    </source>
</evidence>
<dbReference type="AlphaFoldDB" id="A0A5J5EUF6"/>
<dbReference type="InParanoid" id="A0A5J5EUF6"/>
<keyword evidence="1" id="KW-0472">Membrane</keyword>
<feature type="transmembrane region" description="Helical" evidence="1">
    <location>
        <begin position="69"/>
        <end position="89"/>
    </location>
</feature>
<reference evidence="2 3" key="1">
    <citation type="submission" date="2019-09" db="EMBL/GenBank/DDBJ databases">
        <title>Draft genome of the ectomycorrhizal ascomycete Sphaerosporella brunnea.</title>
        <authorList>
            <consortium name="DOE Joint Genome Institute"/>
            <person name="Benucci G.M."/>
            <person name="Marozzi G."/>
            <person name="Antonielli L."/>
            <person name="Sanchez S."/>
            <person name="Marco P."/>
            <person name="Wang X."/>
            <person name="Falini L.B."/>
            <person name="Barry K."/>
            <person name="Haridas S."/>
            <person name="Lipzen A."/>
            <person name="Labutti K."/>
            <person name="Grigoriev I.V."/>
            <person name="Murat C."/>
            <person name="Martin F."/>
            <person name="Albertini E."/>
            <person name="Donnini D."/>
            <person name="Bonito G."/>
        </authorList>
    </citation>
    <scope>NUCLEOTIDE SEQUENCE [LARGE SCALE GENOMIC DNA]</scope>
    <source>
        <strain evidence="2 3">Sb_GMNB300</strain>
    </source>
</reference>
<accession>A0A5J5EUF6</accession>
<keyword evidence="3" id="KW-1185">Reference proteome</keyword>
<protein>
    <submittedName>
        <fullName evidence="2">Uncharacterized protein</fullName>
    </submittedName>
</protein>
<comment type="caution">
    <text evidence="2">The sequence shown here is derived from an EMBL/GenBank/DDBJ whole genome shotgun (WGS) entry which is preliminary data.</text>
</comment>
<sequence>MPTSSGMRRPVFEWNWRWWRSLDVVGAVMGFDSMYYDFSTIFNLVTIIFPYTMRLPQPGEVLLDYIRGYIMFSTSICSALLLFSLLHVFGYGRGVSEMFPVCVAWRGFWSFERLAMHMLRLRFHFSGVFVRGSLHRNV</sequence>
<proteinExistence type="predicted"/>
<keyword evidence="1" id="KW-0812">Transmembrane</keyword>
<gene>
    <name evidence="2" type="ORF">FN846DRAFT_954103</name>
</gene>